<dbReference type="PATRIC" id="fig|1618985.3.peg.238"/>
<dbReference type="GO" id="GO:0016787">
    <property type="term" value="F:hydrolase activity"/>
    <property type="evidence" value="ECO:0007669"/>
    <property type="project" value="UniProtKB-KW"/>
</dbReference>
<dbReference type="GO" id="GO:0005524">
    <property type="term" value="F:ATP binding"/>
    <property type="evidence" value="ECO:0007669"/>
    <property type="project" value="UniProtKB-KW"/>
</dbReference>
<dbReference type="PANTHER" id="PTHR47545:SF1">
    <property type="entry name" value="MULTIFUNCTIONAL CCA PROTEIN"/>
    <property type="match status" value="1"/>
</dbReference>
<keyword evidence="10 11" id="KW-0694">RNA-binding</keyword>
<dbReference type="InterPro" id="IPR003607">
    <property type="entry name" value="HD/PDEase_dom"/>
</dbReference>
<dbReference type="Proteomes" id="UP000034616">
    <property type="component" value="Unassembled WGS sequence"/>
</dbReference>
<dbReference type="Pfam" id="PF01743">
    <property type="entry name" value="PolyA_pol"/>
    <property type="match status" value="1"/>
</dbReference>
<name>A0A0G0XIQ4_9BACT</name>
<dbReference type="SUPFAM" id="SSF81891">
    <property type="entry name" value="Poly A polymerase C-terminal region-like"/>
    <property type="match status" value="1"/>
</dbReference>
<evidence type="ECO:0000256" key="7">
    <source>
        <dbReference type="ARBA" id="ARBA00022800"/>
    </source>
</evidence>
<dbReference type="GO" id="GO:0008033">
    <property type="term" value="P:tRNA processing"/>
    <property type="evidence" value="ECO:0007669"/>
    <property type="project" value="UniProtKB-KW"/>
</dbReference>
<keyword evidence="3" id="KW-0819">tRNA processing</keyword>
<comment type="cofactor">
    <cofactor evidence="1">
        <name>Mg(2+)</name>
        <dbReference type="ChEBI" id="CHEBI:18420"/>
    </cofactor>
</comment>
<dbReference type="InterPro" id="IPR050124">
    <property type="entry name" value="tRNA_CCA-adding_enzyme"/>
</dbReference>
<dbReference type="InterPro" id="IPR043519">
    <property type="entry name" value="NT_sf"/>
</dbReference>
<evidence type="ECO:0000256" key="2">
    <source>
        <dbReference type="ARBA" id="ARBA00022679"/>
    </source>
</evidence>
<evidence type="ECO:0000256" key="8">
    <source>
        <dbReference type="ARBA" id="ARBA00022840"/>
    </source>
</evidence>
<keyword evidence="2 11" id="KW-0808">Transferase</keyword>
<dbReference type="EMBL" id="LCAH01000002">
    <property type="protein sequence ID" value="KKR87582.1"/>
    <property type="molecule type" value="Genomic_DNA"/>
</dbReference>
<evidence type="ECO:0000256" key="9">
    <source>
        <dbReference type="ARBA" id="ARBA00022842"/>
    </source>
</evidence>
<dbReference type="AlphaFoldDB" id="A0A0G0XIQ4"/>
<evidence type="ECO:0000256" key="4">
    <source>
        <dbReference type="ARBA" id="ARBA00022695"/>
    </source>
</evidence>
<protein>
    <submittedName>
        <fullName evidence="15">Polynucleotide adenylyltransferase/metal-dependent phosphohydrolase</fullName>
    </submittedName>
</protein>
<keyword evidence="7" id="KW-0692">RNA repair</keyword>
<dbReference type="InterPro" id="IPR006674">
    <property type="entry name" value="HD_domain"/>
</dbReference>
<comment type="similarity">
    <text evidence="11">Belongs to the tRNA nucleotidyltransferase/poly(A) polymerase family.</text>
</comment>
<feature type="domain" description="tRNA nucleotidyltransferase/poly(A) polymerase RNA and SrmB- binding" evidence="14">
    <location>
        <begin position="213"/>
        <end position="277"/>
    </location>
</feature>
<evidence type="ECO:0000256" key="10">
    <source>
        <dbReference type="ARBA" id="ARBA00022884"/>
    </source>
</evidence>
<dbReference type="Gene3D" id="3.30.460.10">
    <property type="entry name" value="Beta Polymerase, domain 2"/>
    <property type="match status" value="1"/>
</dbReference>
<keyword evidence="5" id="KW-0479">Metal-binding</keyword>
<evidence type="ECO:0000256" key="5">
    <source>
        <dbReference type="ARBA" id="ARBA00022723"/>
    </source>
</evidence>
<evidence type="ECO:0000256" key="11">
    <source>
        <dbReference type="RuleBase" id="RU003953"/>
    </source>
</evidence>
<dbReference type="CDD" id="cd05398">
    <property type="entry name" value="NT_ClassII-CCAase"/>
    <property type="match status" value="1"/>
</dbReference>
<gene>
    <name evidence="15" type="ORF">UU35_C0002G0083</name>
</gene>
<dbReference type="Gene3D" id="1.10.3090.10">
    <property type="entry name" value="cca-adding enzyme, domain 2"/>
    <property type="match status" value="1"/>
</dbReference>
<accession>A0A0G0XIQ4</accession>
<keyword evidence="15" id="KW-0378">Hydrolase</keyword>
<keyword evidence="8" id="KW-0067">ATP-binding</keyword>
<keyword evidence="9" id="KW-0460">Magnesium</keyword>
<dbReference type="Pfam" id="PF12627">
    <property type="entry name" value="PolyA_pol_RNAbd"/>
    <property type="match status" value="1"/>
</dbReference>
<sequence length="517" mass="58656">METKFFSHSSLEEKREIRDTKKELLKGQEEILMQAVNEVARAIQEIEPNPDYAPVVPQAVIVGGFVRDALIGKKPKDADVEVYGVAPDVLKELLEKMFQNVKPVGEAFGILKVALGNGLELDVSIPRRDSKTGKGHSDFAVDSNPSLDITEAARRRDFTMNALAMDPLTGVIFDPFGGLEDIKARRLCVTDVERFQDDPLRVLRAVQFVARLGLDVETQTWNLLREMVDRGDLLELKKNRVTEEWEKLFLKSERPSVGLKMMRDLGMIEKHQPELQALIDTPQEFEWHPEGDVWTHTLMVVDAAAKLIRQPERNFSDDEAVQVMLGALCHDLGKPATTKMTGGRIRSIGHEEAGEDPACAFMDQFTFSKKYVTRGVIAVTKEHLKPGVFFREVELGRMKKSSYVNAVRKLLRHIYPVSWRVLLAVCEADYRGRAIPGVEKDPYKPGLFFADAVNHYRLNEAVMTPLLQGRDLIEIFHMSPGTNIGVWIRRVEAERDLGHIQTKEEAFAWIKSEWEKE</sequence>
<dbReference type="GO" id="GO:0003723">
    <property type="term" value="F:RNA binding"/>
    <property type="evidence" value="ECO:0007669"/>
    <property type="project" value="UniProtKB-KW"/>
</dbReference>
<keyword evidence="6" id="KW-0547">Nucleotide-binding</keyword>
<dbReference type="GO" id="GO:0046872">
    <property type="term" value="F:metal ion binding"/>
    <property type="evidence" value="ECO:0007669"/>
    <property type="project" value="UniProtKB-KW"/>
</dbReference>
<dbReference type="InterPro" id="IPR002646">
    <property type="entry name" value="PolA_pol_head_dom"/>
</dbReference>
<evidence type="ECO:0000313" key="15">
    <source>
        <dbReference type="EMBL" id="KKR87582.1"/>
    </source>
</evidence>
<dbReference type="GO" id="GO:0042245">
    <property type="term" value="P:RNA repair"/>
    <property type="evidence" value="ECO:0007669"/>
    <property type="project" value="UniProtKB-KW"/>
</dbReference>
<dbReference type="Pfam" id="PF01966">
    <property type="entry name" value="HD"/>
    <property type="match status" value="1"/>
</dbReference>
<keyword evidence="4 15" id="KW-0548">Nucleotidyltransferase</keyword>
<evidence type="ECO:0000313" key="16">
    <source>
        <dbReference type="Proteomes" id="UP000034616"/>
    </source>
</evidence>
<dbReference type="SUPFAM" id="SSF81301">
    <property type="entry name" value="Nucleotidyltransferase"/>
    <property type="match status" value="1"/>
</dbReference>
<proteinExistence type="inferred from homology"/>
<dbReference type="GO" id="GO:0016779">
    <property type="term" value="F:nucleotidyltransferase activity"/>
    <property type="evidence" value="ECO:0007669"/>
    <property type="project" value="UniProtKB-KW"/>
</dbReference>
<evidence type="ECO:0000259" key="12">
    <source>
        <dbReference type="Pfam" id="PF01743"/>
    </source>
</evidence>
<evidence type="ECO:0000259" key="14">
    <source>
        <dbReference type="Pfam" id="PF12627"/>
    </source>
</evidence>
<organism evidence="15 16">
    <name type="scientific">Candidatus Uhrbacteria bacterium GW2011_GWC2_41_11</name>
    <dbReference type="NCBI Taxonomy" id="1618985"/>
    <lineage>
        <taxon>Bacteria</taxon>
        <taxon>Candidatus Uhriibacteriota</taxon>
    </lineage>
</organism>
<reference evidence="15 16" key="1">
    <citation type="journal article" date="2015" name="Nature">
        <title>rRNA introns, odd ribosomes, and small enigmatic genomes across a large radiation of phyla.</title>
        <authorList>
            <person name="Brown C.T."/>
            <person name="Hug L.A."/>
            <person name="Thomas B.C."/>
            <person name="Sharon I."/>
            <person name="Castelle C.J."/>
            <person name="Singh A."/>
            <person name="Wilkins M.J."/>
            <person name="Williams K.H."/>
            <person name="Banfield J.F."/>
        </authorList>
    </citation>
    <scope>NUCLEOTIDE SEQUENCE [LARGE SCALE GENOMIC DNA]</scope>
</reference>
<feature type="domain" description="Poly A polymerase head" evidence="12">
    <location>
        <begin position="60"/>
        <end position="187"/>
    </location>
</feature>
<comment type="caution">
    <text evidence="15">The sequence shown here is derived from an EMBL/GenBank/DDBJ whole genome shotgun (WGS) entry which is preliminary data.</text>
</comment>
<evidence type="ECO:0000259" key="13">
    <source>
        <dbReference type="Pfam" id="PF01966"/>
    </source>
</evidence>
<evidence type="ECO:0000256" key="6">
    <source>
        <dbReference type="ARBA" id="ARBA00022741"/>
    </source>
</evidence>
<evidence type="ECO:0000256" key="3">
    <source>
        <dbReference type="ARBA" id="ARBA00022694"/>
    </source>
</evidence>
<feature type="domain" description="HD" evidence="13">
    <location>
        <begin position="293"/>
        <end position="365"/>
    </location>
</feature>
<dbReference type="CDD" id="cd00077">
    <property type="entry name" value="HDc"/>
    <property type="match status" value="1"/>
</dbReference>
<evidence type="ECO:0000256" key="1">
    <source>
        <dbReference type="ARBA" id="ARBA00001946"/>
    </source>
</evidence>
<dbReference type="PANTHER" id="PTHR47545">
    <property type="entry name" value="MULTIFUNCTIONAL CCA PROTEIN"/>
    <property type="match status" value="1"/>
</dbReference>
<dbReference type="InterPro" id="IPR032828">
    <property type="entry name" value="PolyA_RNA-bd"/>
</dbReference>